<gene>
    <name evidence="2" type="ORF">J2X09_002942</name>
</gene>
<evidence type="ECO:0000313" key="3">
    <source>
        <dbReference type="Proteomes" id="UP001265550"/>
    </source>
</evidence>
<dbReference type="InterPro" id="IPR007845">
    <property type="entry name" value="HemS/ChuX_dom"/>
</dbReference>
<comment type="caution">
    <text evidence="2">The sequence shown here is derived from an EMBL/GenBank/DDBJ whole genome shotgun (WGS) entry which is preliminary data.</text>
</comment>
<proteinExistence type="predicted"/>
<evidence type="ECO:0000313" key="2">
    <source>
        <dbReference type="EMBL" id="MDR7095194.1"/>
    </source>
</evidence>
<organism evidence="2 3">
    <name type="scientific">Hydrogenophaga laconesensis</name>
    <dbReference type="NCBI Taxonomy" id="1805971"/>
    <lineage>
        <taxon>Bacteria</taxon>
        <taxon>Pseudomonadati</taxon>
        <taxon>Pseudomonadota</taxon>
        <taxon>Betaproteobacteria</taxon>
        <taxon>Burkholderiales</taxon>
        <taxon>Comamonadaceae</taxon>
        <taxon>Hydrogenophaga</taxon>
    </lineage>
</organism>
<dbReference type="CDD" id="cd16830">
    <property type="entry name" value="HemS-like_N"/>
    <property type="match status" value="1"/>
</dbReference>
<dbReference type="Proteomes" id="UP001265550">
    <property type="component" value="Unassembled WGS sequence"/>
</dbReference>
<dbReference type="SUPFAM" id="SSF144064">
    <property type="entry name" value="Heme iron utilization protein-like"/>
    <property type="match status" value="1"/>
</dbReference>
<reference evidence="2 3" key="1">
    <citation type="submission" date="2023-07" db="EMBL/GenBank/DDBJ databases">
        <title>Sorghum-associated microbial communities from plants grown in Nebraska, USA.</title>
        <authorList>
            <person name="Schachtman D."/>
        </authorList>
    </citation>
    <scope>NUCLEOTIDE SEQUENCE [LARGE SCALE GENOMIC DNA]</scope>
    <source>
        <strain evidence="2 3">BE240</strain>
    </source>
</reference>
<dbReference type="EMBL" id="JAVDWE010000008">
    <property type="protein sequence ID" value="MDR7095194.1"/>
    <property type="molecule type" value="Genomic_DNA"/>
</dbReference>
<protein>
    <submittedName>
        <fullName evidence="2">Hemin transport protein</fullName>
    </submittedName>
</protein>
<feature type="domain" description="Haemin-degrading HemS/ChuX" evidence="1">
    <location>
        <begin position="214"/>
        <end position="349"/>
    </location>
</feature>
<evidence type="ECO:0000259" key="1">
    <source>
        <dbReference type="Pfam" id="PF05171"/>
    </source>
</evidence>
<keyword evidence="3" id="KW-1185">Reference proteome</keyword>
<dbReference type="RefSeq" id="WP_204735707.1">
    <property type="nucleotide sequence ID" value="NZ_JAVDWE010000008.1"/>
</dbReference>
<dbReference type="CDD" id="cd16831">
    <property type="entry name" value="HemS-like_C"/>
    <property type="match status" value="1"/>
</dbReference>
<dbReference type="Gene3D" id="3.40.1570.10">
    <property type="entry name" value="HemS/ChuS/ChuX like domains"/>
    <property type="match status" value="2"/>
</dbReference>
<sequence>MHVHDVRNAFQAARSSGLRAKEAAEHIGLSEGEAINAHRGSHEAPMQAVALRPDWLALLQSLEACGPLMALTRNETVVHEKTGVYRKVSASGPVGLALGEDIDLRLFFNQWHAGFAVAEALKSQPGMGIPSLQFFDRHGLAVHKIFVREQTDLATWQRVIAAHSDDAREIEFLPRGAASTPVPPPLVDAHAFGAAWSAMTDTHQFFPLLKQFGLERQQSFRLVEGRYTHRVEKAAVREMLLEAAFDGTPIMVFVGSPGCIQIHTGPVKRVEPMDIHGKTWLNVLDPGFNLHLREDLIEDAWVVEKPTSDGVVTSVEAFDARGELMAMFFGARKPGQSELQAWRHIVAHLQTSGTAHSPVVA</sequence>
<feature type="domain" description="Haemin-degrading HemS/ChuX" evidence="1">
    <location>
        <begin position="29"/>
        <end position="162"/>
    </location>
</feature>
<dbReference type="InterPro" id="IPR053733">
    <property type="entry name" value="Heme_Transport_Util_sf"/>
</dbReference>
<name>A0ABU1VCJ5_9BURK</name>
<accession>A0ABU1VCJ5</accession>
<dbReference type="Pfam" id="PF05171">
    <property type="entry name" value="HemS"/>
    <property type="match status" value="2"/>
</dbReference>